<dbReference type="Pfam" id="PF02338">
    <property type="entry name" value="OTU"/>
    <property type="match status" value="1"/>
</dbReference>
<comment type="similarity">
    <text evidence="2">Belongs to the peptidase C64 family.</text>
</comment>
<gene>
    <name evidence="12" type="ORF">HERILL_LOCUS10302</name>
</gene>
<dbReference type="Gene3D" id="1.10.8.10">
    <property type="entry name" value="DNA helicase RuvA subunit, C-terminal domain"/>
    <property type="match status" value="1"/>
</dbReference>
<protein>
    <recommendedName>
        <fullName evidence="3">ubiquitinyl hydrolase 1</fullName>
        <ecNumber evidence="3">3.4.19.12</ecNumber>
    </recommendedName>
</protein>
<evidence type="ECO:0000256" key="3">
    <source>
        <dbReference type="ARBA" id="ARBA00012759"/>
    </source>
</evidence>
<keyword evidence="8" id="KW-0378">Hydrolase</keyword>
<evidence type="ECO:0000259" key="11">
    <source>
        <dbReference type="PROSITE" id="PS50802"/>
    </source>
</evidence>
<evidence type="ECO:0000256" key="2">
    <source>
        <dbReference type="ARBA" id="ARBA00005865"/>
    </source>
</evidence>
<comment type="catalytic activity">
    <reaction evidence="1">
        <text>Thiol-dependent hydrolysis of ester, thioester, amide, peptide and isopeptide bonds formed by the C-terminal Gly of ubiquitin (a 76-residue protein attached to proteins as an intracellular targeting signal).</text>
        <dbReference type="EC" id="3.4.19.12"/>
    </reaction>
</comment>
<dbReference type="SUPFAM" id="SSF46934">
    <property type="entry name" value="UBA-like"/>
    <property type="match status" value="1"/>
</dbReference>
<dbReference type="GO" id="GO:0035871">
    <property type="term" value="P:protein K11-linked deubiquitination"/>
    <property type="evidence" value="ECO:0007669"/>
    <property type="project" value="TreeGrafter"/>
</dbReference>
<evidence type="ECO:0000256" key="7">
    <source>
        <dbReference type="ARBA" id="ARBA00022786"/>
    </source>
</evidence>
<dbReference type="GO" id="GO:0004843">
    <property type="term" value="F:cysteine-type deubiquitinase activity"/>
    <property type="evidence" value="ECO:0007669"/>
    <property type="project" value="UniProtKB-EC"/>
</dbReference>
<dbReference type="GO" id="GO:0070530">
    <property type="term" value="F:K63-linked polyubiquitin modification-dependent protein binding"/>
    <property type="evidence" value="ECO:0007669"/>
    <property type="project" value="TreeGrafter"/>
</dbReference>
<dbReference type="GO" id="GO:0005737">
    <property type="term" value="C:cytoplasm"/>
    <property type="evidence" value="ECO:0007669"/>
    <property type="project" value="TreeGrafter"/>
</dbReference>
<keyword evidence="13" id="KW-1185">Reference proteome</keyword>
<dbReference type="OMA" id="CSQCWAN"/>
<dbReference type="EC" id="3.4.19.12" evidence="3"/>
<dbReference type="InterPro" id="IPR051346">
    <property type="entry name" value="OTU_Deubiquitinase"/>
</dbReference>
<keyword evidence="7" id="KW-0833">Ubl conjugation pathway</keyword>
<accession>A0A7R8UV00</accession>
<evidence type="ECO:0000313" key="13">
    <source>
        <dbReference type="Proteomes" id="UP000594454"/>
    </source>
</evidence>
<dbReference type="Proteomes" id="UP000594454">
    <property type="component" value="Chromosome 4"/>
</dbReference>
<evidence type="ECO:0000256" key="1">
    <source>
        <dbReference type="ARBA" id="ARBA00000707"/>
    </source>
</evidence>
<keyword evidence="5" id="KW-0479">Metal-binding</keyword>
<evidence type="ECO:0000256" key="10">
    <source>
        <dbReference type="ARBA" id="ARBA00022833"/>
    </source>
</evidence>
<name>A0A7R8UV00_HERIL</name>
<dbReference type="GO" id="GO:0071947">
    <property type="term" value="P:protein deubiquitination involved in ubiquitin-dependent protein catabolic process"/>
    <property type="evidence" value="ECO:0007669"/>
    <property type="project" value="TreeGrafter"/>
</dbReference>
<sequence>MRSQLISEFIAKTGSTEGNAVRCLETWDWNVNKAVTDYNDTYGDRLGRTIGHFSSPEEDSIQAYGISEPSNMFSHNMSTSNSSANKKLLRGISHAGENATLVPQKLTEMAMDWHKLPQKSGDQSSSLDTPDYTFILPDISNYSEEFQRFLEKDLIDCTTLNALEQTKRLNWWCETGICRKLWPLATTGDGNCLLHAASLGMWGFHDRKLTLRSALYDLLTKGECRHAIYRRWRFQQTRFNKEAGFVYSESEWTKEWKQIVTMASPEPRNSYVSMGSGQCRSSFSEKNKMLGDPMNDVLTYESLEEIHILALAHVLRRTIIVISETVLRDSNGEAMAPISFGGIYLPFEINSIECNRGPLLLVYDMAHFSALVPMESSNDVPPALVPLVDCNNTLFPIQFCIDPGNNFDWSNYDGTEGNWTLTEQENTALLREYLDILYAGSSFNSEEEIYENLTDDESDKKFIESEVTISSNAVDAYAENSSNRGKAAKQLQNVAKQFGSIGKSMSKKIRKNIGSITKLGNKNVSKKEKLPGKSTSQNFSCTRILCARLRIKRHQFQEAMIRNYLESAKSRFQESQLSMCVSSPQTEKTSNAELDNVYYCSNLNCKYFNVGGMHQLCNDCYEKERNSELFLNNTPRYGTGKSKFYTHADANSHESIRHLVPVRRLSEMDQTLYLSNSTFYNDALPPIYDEEGIPRSRSLYRHGYSPPLRANELEDNDSAARILNSVCSPRENLNLIALRSVLTNSAIERDPASSSKRVSPPLLDF</sequence>
<dbReference type="OrthoDB" id="10064699at2759"/>
<evidence type="ECO:0000256" key="8">
    <source>
        <dbReference type="ARBA" id="ARBA00022801"/>
    </source>
</evidence>
<keyword evidence="9" id="KW-0788">Thiol protease</keyword>
<dbReference type="PANTHER" id="PTHR13367">
    <property type="entry name" value="UBIQUITIN THIOESTERASE"/>
    <property type="match status" value="1"/>
</dbReference>
<reference evidence="12 13" key="1">
    <citation type="submission" date="2020-11" db="EMBL/GenBank/DDBJ databases">
        <authorList>
            <person name="Wallbank WR R."/>
            <person name="Pardo Diaz C."/>
            <person name="Kozak K."/>
            <person name="Martin S."/>
            <person name="Jiggins C."/>
            <person name="Moest M."/>
            <person name="Warren A I."/>
            <person name="Generalovic N T."/>
            <person name="Byers J.R.P. K."/>
            <person name="Montejo-Kovacevich G."/>
            <person name="Yen C E."/>
        </authorList>
    </citation>
    <scope>NUCLEOTIDE SEQUENCE [LARGE SCALE GENOMIC DNA]</scope>
</reference>
<keyword evidence="4" id="KW-0645">Protease</keyword>
<keyword evidence="10" id="KW-0862">Zinc</keyword>
<dbReference type="Pfam" id="PF14555">
    <property type="entry name" value="UBA_4"/>
    <property type="match status" value="1"/>
</dbReference>
<dbReference type="InParanoid" id="A0A7R8UV00"/>
<dbReference type="InterPro" id="IPR009060">
    <property type="entry name" value="UBA-like_sf"/>
</dbReference>
<evidence type="ECO:0000256" key="6">
    <source>
        <dbReference type="ARBA" id="ARBA00022771"/>
    </source>
</evidence>
<dbReference type="CDD" id="cd14273">
    <property type="entry name" value="UBA_TAP-C_like"/>
    <property type="match status" value="1"/>
</dbReference>
<evidence type="ECO:0000256" key="5">
    <source>
        <dbReference type="ARBA" id="ARBA00022723"/>
    </source>
</evidence>
<dbReference type="GO" id="GO:0008270">
    <property type="term" value="F:zinc ion binding"/>
    <property type="evidence" value="ECO:0007669"/>
    <property type="project" value="UniProtKB-KW"/>
</dbReference>
<dbReference type="EMBL" id="LR899012">
    <property type="protein sequence ID" value="CAD7087607.1"/>
    <property type="molecule type" value="Genomic_DNA"/>
</dbReference>
<dbReference type="PROSITE" id="PS50802">
    <property type="entry name" value="OTU"/>
    <property type="match status" value="1"/>
</dbReference>
<dbReference type="GO" id="GO:0071108">
    <property type="term" value="P:protein K48-linked deubiquitination"/>
    <property type="evidence" value="ECO:0007669"/>
    <property type="project" value="TreeGrafter"/>
</dbReference>
<keyword evidence="6" id="KW-0863">Zinc-finger</keyword>
<evidence type="ECO:0000256" key="9">
    <source>
        <dbReference type="ARBA" id="ARBA00022807"/>
    </source>
</evidence>
<dbReference type="CDD" id="cd22768">
    <property type="entry name" value="OTU_OTUD7"/>
    <property type="match status" value="1"/>
</dbReference>
<evidence type="ECO:0000256" key="4">
    <source>
        <dbReference type="ARBA" id="ARBA00022670"/>
    </source>
</evidence>
<dbReference type="PANTHER" id="PTHR13367:SF27">
    <property type="entry name" value="OTU DOMAIN-CONTAINING PROTEIN"/>
    <property type="match status" value="1"/>
</dbReference>
<dbReference type="AlphaFoldDB" id="A0A7R8UV00"/>
<evidence type="ECO:0000313" key="12">
    <source>
        <dbReference type="EMBL" id="CAD7087607.1"/>
    </source>
</evidence>
<dbReference type="GO" id="GO:0005634">
    <property type="term" value="C:nucleus"/>
    <property type="evidence" value="ECO:0007669"/>
    <property type="project" value="TreeGrafter"/>
</dbReference>
<feature type="domain" description="OTU" evidence="11">
    <location>
        <begin position="181"/>
        <end position="374"/>
    </location>
</feature>
<dbReference type="InterPro" id="IPR003323">
    <property type="entry name" value="OTU_dom"/>
</dbReference>
<organism evidence="12 13">
    <name type="scientific">Hermetia illucens</name>
    <name type="common">Black soldier fly</name>
    <dbReference type="NCBI Taxonomy" id="343691"/>
    <lineage>
        <taxon>Eukaryota</taxon>
        <taxon>Metazoa</taxon>
        <taxon>Ecdysozoa</taxon>
        <taxon>Arthropoda</taxon>
        <taxon>Hexapoda</taxon>
        <taxon>Insecta</taxon>
        <taxon>Pterygota</taxon>
        <taxon>Neoptera</taxon>
        <taxon>Endopterygota</taxon>
        <taxon>Diptera</taxon>
        <taxon>Brachycera</taxon>
        <taxon>Stratiomyomorpha</taxon>
        <taxon>Stratiomyidae</taxon>
        <taxon>Hermetiinae</taxon>
        <taxon>Hermetia</taxon>
    </lineage>
</organism>
<proteinExistence type="inferred from homology"/>
<dbReference type="GO" id="GO:0070536">
    <property type="term" value="P:protein K63-linked deubiquitination"/>
    <property type="evidence" value="ECO:0007669"/>
    <property type="project" value="TreeGrafter"/>
</dbReference>